<feature type="domain" description="Subtilisin-like protease fibronectin type-III" evidence="13">
    <location>
        <begin position="739"/>
        <end position="833"/>
    </location>
</feature>
<evidence type="ECO:0000256" key="3">
    <source>
        <dbReference type="ARBA" id="ARBA00022670"/>
    </source>
</evidence>
<dbReference type="PRINTS" id="PR00723">
    <property type="entry name" value="SUBTILISIN"/>
</dbReference>
<accession>A0ABD1Y6F4</accession>
<dbReference type="CDD" id="cd02120">
    <property type="entry name" value="PA_subtilisin_like"/>
    <property type="match status" value="1"/>
</dbReference>
<dbReference type="Gene3D" id="3.50.30.30">
    <property type="match status" value="1"/>
</dbReference>
<evidence type="ECO:0000256" key="5">
    <source>
        <dbReference type="ARBA" id="ARBA00022825"/>
    </source>
</evidence>
<evidence type="ECO:0000259" key="11">
    <source>
        <dbReference type="Pfam" id="PF00082"/>
    </source>
</evidence>
<comment type="caution">
    <text evidence="14">The sequence shown here is derived from an EMBL/GenBank/DDBJ whole genome shotgun (WGS) entry which is preliminary data.</text>
</comment>
<evidence type="ECO:0000259" key="12">
    <source>
        <dbReference type="Pfam" id="PF05922"/>
    </source>
</evidence>
<dbReference type="InterPro" id="IPR000209">
    <property type="entry name" value="Peptidase_S8/S53_dom"/>
</dbReference>
<evidence type="ECO:0000256" key="7">
    <source>
        <dbReference type="PIRSR" id="PIRSR615500-1"/>
    </source>
</evidence>
<feature type="domain" description="Peptidase S8/S53" evidence="11">
    <location>
        <begin position="173"/>
        <end position="654"/>
    </location>
</feature>
<dbReference type="InterPro" id="IPR010259">
    <property type="entry name" value="S8pro/Inhibitor_I9"/>
</dbReference>
<dbReference type="PROSITE" id="PS51892">
    <property type="entry name" value="SUBTILASE"/>
    <property type="match status" value="1"/>
</dbReference>
<feature type="active site" description="Charge relay system" evidence="7 8">
    <location>
        <position position="182"/>
    </location>
</feature>
<dbReference type="InterPro" id="IPR023828">
    <property type="entry name" value="Peptidase_S8_Ser-AS"/>
</dbReference>
<keyword evidence="10" id="KW-1133">Transmembrane helix</keyword>
<proteinExistence type="inferred from homology"/>
<evidence type="ECO:0000313" key="15">
    <source>
        <dbReference type="Proteomes" id="UP001605036"/>
    </source>
</evidence>
<keyword evidence="6" id="KW-0325">Glycoprotein</keyword>
<dbReference type="Proteomes" id="UP001605036">
    <property type="component" value="Unassembled WGS sequence"/>
</dbReference>
<dbReference type="Pfam" id="PF00082">
    <property type="entry name" value="Peptidase_S8"/>
    <property type="match status" value="1"/>
</dbReference>
<dbReference type="Pfam" id="PF17766">
    <property type="entry name" value="fn3_6"/>
    <property type="match status" value="1"/>
</dbReference>
<reference evidence="14 15" key="1">
    <citation type="submission" date="2024-09" db="EMBL/GenBank/DDBJ databases">
        <title>Chromosome-scale assembly of Riccia fluitans.</title>
        <authorList>
            <person name="Paukszto L."/>
            <person name="Sawicki J."/>
            <person name="Karawczyk K."/>
            <person name="Piernik-Szablinska J."/>
            <person name="Szczecinska M."/>
            <person name="Mazdziarz M."/>
        </authorList>
    </citation>
    <scope>NUCLEOTIDE SEQUENCE [LARGE SCALE GENOMIC DNA]</scope>
    <source>
        <strain evidence="14">Rf_01</strain>
        <tissue evidence="14">Aerial parts of the thallus</tissue>
    </source>
</reference>
<dbReference type="PANTHER" id="PTHR10795">
    <property type="entry name" value="PROPROTEIN CONVERTASE SUBTILISIN/KEXIN"/>
    <property type="match status" value="1"/>
</dbReference>
<keyword evidence="10" id="KW-0472">Membrane</keyword>
<dbReference type="InterPro" id="IPR037045">
    <property type="entry name" value="S8pro/Inhibitor_I9_sf"/>
</dbReference>
<dbReference type="EMBL" id="JBHFFA010000006">
    <property type="protein sequence ID" value="KAL2622334.1"/>
    <property type="molecule type" value="Genomic_DNA"/>
</dbReference>
<dbReference type="SUPFAM" id="SSF54897">
    <property type="entry name" value="Protease propeptides/inhibitors"/>
    <property type="match status" value="1"/>
</dbReference>
<evidence type="ECO:0000256" key="8">
    <source>
        <dbReference type="PROSITE-ProRule" id="PRU01240"/>
    </source>
</evidence>
<sequence length="840" mass="88761">MFGRRVGVDARAVTERWSSLVVLAVCTLVVSLAVVVVNGEVYMVLMEGDPVVSYRGTLPGLSATHEFNPRSPTVQTVGLDAVRAYSTHLVTQQDRLLESAFGTGVRKLYSYKYLINGFAADLSPEQVEILKRTQGVKHVERNSRVQTCTTHTPDYLGLSHGMWASAGGPENAGEGIVIGVVDTGINPTHASFDGKRGKPYGPISTYVGNCEVHSSFPAGSCNGKIIGAQHFAESAKSEGAFNSTIDFDSPLDGDGHGTHTSSIAAGNYNVPVIVNGVFYGNASGMAPRARVAVYKALYRLFGGFNADVIAAIDKAVQDGVDILNLSLGPNSPPADTTITFLSVFDLACLAAVKSGVLVIQAAGNGGPYPQTTLSFSPWITTVGAGLDDRSYPNFLDLGNDLRLPGQGLAPGTPGNVPVKMVLAQDAVTGPRNPIFDPSDCQDSASLDRTMVEGKILICTYSFNFVYGGSTIKRVEETVRNLSAVGFVMVVESDTAGSRFDPIPITVPSIVITSQNHSQILLDYYNKTTARNTKGQAEMFNAEGKIGNGQRAAYSGTSQIVALFSSRGPDIRDFSFNNADVLKPNVLAPGSLIWAAWTPIGVDEPNFMGKDFAMISGTSMATPHIAGIAALLLERNPTWSPAYVHSALSTTASNVDSFGNPLQAESISFGGSPSPGPATPFDYGNGAVNAAAAADPGIVFDANYDDYIKFICTVPGVQAFTVFNLTGSTCKVTPKDLPTDLNTPSITVAQLNGTRVIPRTVTSVAKSSETWSIRVDQPACVKVAVVPQQFTIAPSSKQNFVVTLTATADSPVFLFGEIYLTGSLGHKAHIPISIIQTRVAS</sequence>
<dbReference type="CDD" id="cd04852">
    <property type="entry name" value="Peptidases_S8_3"/>
    <property type="match status" value="1"/>
</dbReference>
<comment type="subcellular location">
    <subcellularLocation>
        <location evidence="1">Secreted</location>
    </subcellularLocation>
</comment>
<dbReference type="InterPro" id="IPR036852">
    <property type="entry name" value="Peptidase_S8/S53_dom_sf"/>
</dbReference>
<feature type="active site" description="Charge relay system" evidence="7 8">
    <location>
        <position position="618"/>
    </location>
</feature>
<dbReference type="InterPro" id="IPR041469">
    <property type="entry name" value="Subtilisin-like_FN3"/>
</dbReference>
<evidence type="ECO:0000256" key="2">
    <source>
        <dbReference type="ARBA" id="ARBA00011073"/>
    </source>
</evidence>
<dbReference type="InterPro" id="IPR015500">
    <property type="entry name" value="Peptidase_S8_subtilisin-rel"/>
</dbReference>
<keyword evidence="3 8" id="KW-0645">Protease</keyword>
<feature type="active site" description="Charge relay system" evidence="7 8">
    <location>
        <position position="256"/>
    </location>
</feature>
<evidence type="ECO:0000256" key="9">
    <source>
        <dbReference type="RuleBase" id="RU003355"/>
    </source>
</evidence>
<keyword evidence="10" id="KW-0812">Transmembrane</keyword>
<dbReference type="AlphaFoldDB" id="A0ABD1Y6F4"/>
<dbReference type="InterPro" id="IPR034197">
    <property type="entry name" value="Peptidases_S8_3"/>
</dbReference>
<evidence type="ECO:0000256" key="6">
    <source>
        <dbReference type="ARBA" id="ARBA00023180"/>
    </source>
</evidence>
<dbReference type="Gene3D" id="3.30.70.80">
    <property type="entry name" value="Peptidase S8 propeptide/proteinase inhibitor I9"/>
    <property type="match status" value="1"/>
</dbReference>
<keyword evidence="15" id="KW-1185">Reference proteome</keyword>
<evidence type="ECO:0000259" key="13">
    <source>
        <dbReference type="Pfam" id="PF17766"/>
    </source>
</evidence>
<dbReference type="InterPro" id="IPR045051">
    <property type="entry name" value="SBT"/>
</dbReference>
<keyword evidence="4 8" id="KW-0378">Hydrolase</keyword>
<comment type="similarity">
    <text evidence="2 8 9">Belongs to the peptidase S8 family.</text>
</comment>
<organism evidence="14 15">
    <name type="scientific">Riccia fluitans</name>
    <dbReference type="NCBI Taxonomy" id="41844"/>
    <lineage>
        <taxon>Eukaryota</taxon>
        <taxon>Viridiplantae</taxon>
        <taxon>Streptophyta</taxon>
        <taxon>Embryophyta</taxon>
        <taxon>Marchantiophyta</taxon>
        <taxon>Marchantiopsida</taxon>
        <taxon>Marchantiidae</taxon>
        <taxon>Marchantiales</taxon>
        <taxon>Ricciaceae</taxon>
        <taxon>Riccia</taxon>
    </lineage>
</organism>
<protein>
    <submittedName>
        <fullName evidence="14">Uncharacterized protein</fullName>
    </submittedName>
</protein>
<dbReference type="SUPFAM" id="SSF52743">
    <property type="entry name" value="Subtilisin-like"/>
    <property type="match status" value="1"/>
</dbReference>
<feature type="domain" description="Inhibitor I9" evidence="12">
    <location>
        <begin position="96"/>
        <end position="147"/>
    </location>
</feature>
<name>A0ABD1Y6F4_9MARC</name>
<dbReference type="Pfam" id="PF05922">
    <property type="entry name" value="Inhibitor_I9"/>
    <property type="match status" value="1"/>
</dbReference>
<evidence type="ECO:0000313" key="14">
    <source>
        <dbReference type="EMBL" id="KAL2622334.1"/>
    </source>
</evidence>
<dbReference type="GO" id="GO:0004252">
    <property type="term" value="F:serine-type endopeptidase activity"/>
    <property type="evidence" value="ECO:0007669"/>
    <property type="project" value="UniProtKB-UniRule"/>
</dbReference>
<dbReference type="Gene3D" id="3.40.50.200">
    <property type="entry name" value="Peptidase S8/S53 domain"/>
    <property type="match status" value="1"/>
</dbReference>
<dbReference type="PROSITE" id="PS00138">
    <property type="entry name" value="SUBTILASE_SER"/>
    <property type="match status" value="1"/>
</dbReference>
<evidence type="ECO:0000256" key="1">
    <source>
        <dbReference type="ARBA" id="ARBA00004613"/>
    </source>
</evidence>
<gene>
    <name evidence="14" type="ORF">R1flu_002539</name>
</gene>
<evidence type="ECO:0000256" key="10">
    <source>
        <dbReference type="SAM" id="Phobius"/>
    </source>
</evidence>
<evidence type="ECO:0000256" key="4">
    <source>
        <dbReference type="ARBA" id="ARBA00022801"/>
    </source>
</evidence>
<dbReference type="Gene3D" id="2.60.40.2310">
    <property type="match status" value="1"/>
</dbReference>
<dbReference type="InterPro" id="IPR023827">
    <property type="entry name" value="Peptidase_S8_Asp-AS"/>
</dbReference>
<dbReference type="GO" id="GO:0005576">
    <property type="term" value="C:extracellular region"/>
    <property type="evidence" value="ECO:0007669"/>
    <property type="project" value="UniProtKB-SubCell"/>
</dbReference>
<feature type="transmembrane region" description="Helical" evidence="10">
    <location>
        <begin position="20"/>
        <end position="45"/>
    </location>
</feature>
<dbReference type="GO" id="GO:0006508">
    <property type="term" value="P:proteolysis"/>
    <property type="evidence" value="ECO:0007669"/>
    <property type="project" value="UniProtKB-KW"/>
</dbReference>
<keyword evidence="5 8" id="KW-0720">Serine protease</keyword>
<dbReference type="PROSITE" id="PS00136">
    <property type="entry name" value="SUBTILASE_ASP"/>
    <property type="match status" value="1"/>
</dbReference>